<organism evidence="1 2">
    <name type="scientific">Zophobas morio</name>
    <dbReference type="NCBI Taxonomy" id="2755281"/>
    <lineage>
        <taxon>Eukaryota</taxon>
        <taxon>Metazoa</taxon>
        <taxon>Ecdysozoa</taxon>
        <taxon>Arthropoda</taxon>
        <taxon>Hexapoda</taxon>
        <taxon>Insecta</taxon>
        <taxon>Pterygota</taxon>
        <taxon>Neoptera</taxon>
        <taxon>Endopterygota</taxon>
        <taxon>Coleoptera</taxon>
        <taxon>Polyphaga</taxon>
        <taxon>Cucujiformia</taxon>
        <taxon>Tenebrionidae</taxon>
        <taxon>Zophobas</taxon>
    </lineage>
</organism>
<proteinExistence type="predicted"/>
<dbReference type="Proteomes" id="UP001168821">
    <property type="component" value="Unassembled WGS sequence"/>
</dbReference>
<evidence type="ECO:0000313" key="2">
    <source>
        <dbReference type="Proteomes" id="UP001168821"/>
    </source>
</evidence>
<dbReference type="EMBL" id="JALNTZ010000001">
    <property type="protein sequence ID" value="KAJ3665138.1"/>
    <property type="molecule type" value="Genomic_DNA"/>
</dbReference>
<gene>
    <name evidence="1" type="ORF">Zmor_000650</name>
</gene>
<reference evidence="1" key="1">
    <citation type="journal article" date="2023" name="G3 (Bethesda)">
        <title>Whole genome assemblies of Zophobas morio and Tenebrio molitor.</title>
        <authorList>
            <person name="Kaur S."/>
            <person name="Stinson S.A."/>
            <person name="diCenzo G.C."/>
        </authorList>
    </citation>
    <scope>NUCLEOTIDE SEQUENCE</scope>
    <source>
        <strain evidence="1">QUZm001</strain>
    </source>
</reference>
<name>A0AA38MRW1_9CUCU</name>
<sequence>MAEIQRTELTKYVAQCFLQFVSFFDMAVDFTERCKKTSCLEESSHRPPQESSPAHIFYKNSKHELFFYCDLQKRTFIAKAARFGAIREVILEVLKTET</sequence>
<comment type="caution">
    <text evidence="1">The sequence shown here is derived from an EMBL/GenBank/DDBJ whole genome shotgun (WGS) entry which is preliminary data.</text>
</comment>
<protein>
    <submittedName>
        <fullName evidence="1">Uncharacterized protein</fullName>
    </submittedName>
</protein>
<evidence type="ECO:0000313" key="1">
    <source>
        <dbReference type="EMBL" id="KAJ3665138.1"/>
    </source>
</evidence>
<accession>A0AA38MRW1</accession>
<keyword evidence="2" id="KW-1185">Reference proteome</keyword>
<dbReference type="AlphaFoldDB" id="A0AA38MRW1"/>